<dbReference type="Pfam" id="PF00128">
    <property type="entry name" value="Alpha-amylase"/>
    <property type="match status" value="1"/>
</dbReference>
<gene>
    <name evidence="3" type="ORF">KDW03_04115</name>
</gene>
<protein>
    <recommendedName>
        <fullName evidence="2">Glycosyl hydrolase family 13 catalytic domain-containing protein</fullName>
    </recommendedName>
</protein>
<dbReference type="AlphaFoldDB" id="A0AAX3BFD1"/>
<accession>A0AAX3BFD1</accession>
<dbReference type="GO" id="GO:0009313">
    <property type="term" value="P:oligosaccharide catabolic process"/>
    <property type="evidence" value="ECO:0007669"/>
    <property type="project" value="TreeGrafter"/>
</dbReference>
<dbReference type="PANTHER" id="PTHR10357:SF179">
    <property type="entry name" value="NEUTRAL AND BASIC AMINO ACID TRANSPORT PROTEIN RBAT"/>
    <property type="match status" value="1"/>
</dbReference>
<dbReference type="PANTHER" id="PTHR10357">
    <property type="entry name" value="ALPHA-AMYLASE FAMILY MEMBER"/>
    <property type="match status" value="1"/>
</dbReference>
<dbReference type="GO" id="GO:0004556">
    <property type="term" value="F:alpha-amylase activity"/>
    <property type="evidence" value="ECO:0007669"/>
    <property type="project" value="TreeGrafter"/>
</dbReference>
<dbReference type="SMART" id="SM00642">
    <property type="entry name" value="Aamy"/>
    <property type="match status" value="1"/>
</dbReference>
<dbReference type="InterPro" id="IPR045857">
    <property type="entry name" value="O16G_dom_2"/>
</dbReference>
<dbReference type="Proteomes" id="UP001056539">
    <property type="component" value="Chromosome"/>
</dbReference>
<dbReference type="Gene3D" id="3.20.20.80">
    <property type="entry name" value="Glycosidases"/>
    <property type="match status" value="1"/>
</dbReference>
<comment type="similarity">
    <text evidence="1">Belongs to the glycosyl hydrolase 13 family.</text>
</comment>
<dbReference type="EMBL" id="CP073355">
    <property type="protein sequence ID" value="URA10995.1"/>
    <property type="molecule type" value="Genomic_DNA"/>
</dbReference>
<evidence type="ECO:0000313" key="4">
    <source>
        <dbReference type="Proteomes" id="UP001056539"/>
    </source>
</evidence>
<dbReference type="RefSeq" id="WP_271436126.1">
    <property type="nucleotide sequence ID" value="NZ_CP073355.1"/>
</dbReference>
<reference evidence="3" key="2">
    <citation type="submission" date="2022-06" db="EMBL/GenBank/DDBJ databases">
        <title>Thermospira aquatica gen. nov., sp. nov.</title>
        <authorList>
            <person name="Ben Ali Gam Z."/>
            <person name="Labat M."/>
        </authorList>
    </citation>
    <scope>NUCLEOTIDE SEQUENCE</scope>
    <source>
        <strain evidence="3">F1F22</strain>
    </source>
</reference>
<keyword evidence="4" id="KW-1185">Reference proteome</keyword>
<dbReference type="KEGG" id="taqu:KDW03_04115"/>
<evidence type="ECO:0000313" key="3">
    <source>
        <dbReference type="EMBL" id="URA10995.1"/>
    </source>
</evidence>
<dbReference type="InterPro" id="IPR006047">
    <property type="entry name" value="GH13_cat_dom"/>
</dbReference>
<dbReference type="InterPro" id="IPR017853">
    <property type="entry name" value="GH"/>
</dbReference>
<dbReference type="SUPFAM" id="SSF51445">
    <property type="entry name" value="(Trans)glycosidases"/>
    <property type="match status" value="1"/>
</dbReference>
<dbReference type="InterPro" id="IPR013780">
    <property type="entry name" value="Glyco_hydro_b"/>
</dbReference>
<dbReference type="CDD" id="cd11316">
    <property type="entry name" value="AmyAc_bac2_AmyA"/>
    <property type="match status" value="1"/>
</dbReference>
<dbReference type="Gene3D" id="3.90.400.10">
    <property type="entry name" value="Oligo-1,6-glucosidase, Domain 2"/>
    <property type="match status" value="1"/>
</dbReference>
<evidence type="ECO:0000256" key="1">
    <source>
        <dbReference type="ARBA" id="ARBA00008061"/>
    </source>
</evidence>
<reference evidence="3" key="1">
    <citation type="submission" date="2021-04" db="EMBL/GenBank/DDBJ databases">
        <authorList>
            <person name="Postec A."/>
        </authorList>
    </citation>
    <scope>NUCLEOTIDE SEQUENCE</scope>
    <source>
        <strain evidence="3">F1F22</strain>
    </source>
</reference>
<feature type="domain" description="Glycosyl hydrolase family 13 catalytic" evidence="2">
    <location>
        <begin position="33"/>
        <end position="429"/>
    </location>
</feature>
<dbReference type="Gene3D" id="2.60.40.1180">
    <property type="entry name" value="Golgi alpha-mannosidase II"/>
    <property type="match status" value="1"/>
</dbReference>
<organism evidence="3 4">
    <name type="scientific">Thermospira aquatica</name>
    <dbReference type="NCBI Taxonomy" id="2828656"/>
    <lineage>
        <taxon>Bacteria</taxon>
        <taxon>Pseudomonadati</taxon>
        <taxon>Spirochaetota</taxon>
        <taxon>Spirochaetia</taxon>
        <taxon>Brevinematales</taxon>
        <taxon>Thermospiraceae</taxon>
        <taxon>Thermospira</taxon>
    </lineage>
</organism>
<sequence length="513" mass="59837">MKHNTFLWFFTVFSLFVSLIFARPWWKDAVFYEIFVRSFYDSNGDGIGDLQGIIQKLDYLTNLGVNAIWLMPIHPSPSYHGYDVLDYTSVNPQYGTMEDFEKLLEEAHKRGVRVIIDLVLNHTSSSHPWFIKSSKKDPTYDEFYIWRKDITESGWGRPWGGGSKWDVWIRNSSREEYYYAAFWSGMPDLNHRNQKVKEEVYKFTKFWLDKGVDGFRLDAIRYLIETGPGKGQADTEETISWFEEYNQFVKSVNPNAVLVGEVWTDNRTVSRYYSTNGIMDLCFDFDRSGAFLSSDKNNIVRAYLTQKRYTAPADFYAPFLANHDVFRAMNQLGNNEKLARLAAVCLLTATGTPFLYYGEEIGISQIENGDDKYKRTPLPWTTDKKRNYGFTTGRPWFQMYVANKKVNVESQIKDKNSLLSLYRKLIHIRKNFPEFRSENLEIIPNNNPNLLVYKRTEGENTSWVLINFSGDKEDIDVPQLENKQLQNLITDRKITIKKGVKISGLDFLILKEI</sequence>
<dbReference type="SUPFAM" id="SSF51011">
    <property type="entry name" value="Glycosyl hydrolase domain"/>
    <property type="match status" value="1"/>
</dbReference>
<evidence type="ECO:0000259" key="2">
    <source>
        <dbReference type="SMART" id="SM00642"/>
    </source>
</evidence>
<name>A0AAX3BFD1_9SPIR</name>
<proteinExistence type="inferred from homology"/>